<evidence type="ECO:0000313" key="11">
    <source>
        <dbReference type="EMBL" id="EAW32883.1"/>
    </source>
</evidence>
<dbReference type="AlphaFoldDB" id="A0Y9S9"/>
<dbReference type="InterPro" id="IPR051205">
    <property type="entry name" value="UbiH/COQ6_monooxygenase"/>
</dbReference>
<dbReference type="NCBIfam" id="TIGR01988">
    <property type="entry name" value="Ubi-OHases"/>
    <property type="match status" value="1"/>
</dbReference>
<keyword evidence="12" id="KW-1185">Reference proteome</keyword>
<dbReference type="InterPro" id="IPR010971">
    <property type="entry name" value="UbiH/COQ6"/>
</dbReference>
<dbReference type="GO" id="GO:0016705">
    <property type="term" value="F:oxidoreductase activity, acting on paired donors, with incorporation or reduction of molecular oxygen"/>
    <property type="evidence" value="ECO:0007669"/>
    <property type="project" value="InterPro"/>
</dbReference>
<comment type="cofactor">
    <cofactor evidence="1">
        <name>FAD</name>
        <dbReference type="ChEBI" id="CHEBI:57692"/>
    </cofactor>
</comment>
<evidence type="ECO:0000256" key="7">
    <source>
        <dbReference type="ARBA" id="ARBA00023033"/>
    </source>
</evidence>
<keyword evidence="5" id="KW-0274">FAD</keyword>
<keyword evidence="6" id="KW-0560">Oxidoreductase</keyword>
<dbReference type="EMBL" id="AAVT01000001">
    <property type="protein sequence ID" value="EAW32883.1"/>
    <property type="molecule type" value="Genomic_DNA"/>
</dbReference>
<organism evidence="11 12">
    <name type="scientific">marine gamma proteobacterium HTCC2143</name>
    <dbReference type="NCBI Taxonomy" id="247633"/>
    <lineage>
        <taxon>Bacteria</taxon>
        <taxon>Pseudomonadati</taxon>
        <taxon>Pseudomonadota</taxon>
        <taxon>Gammaproteobacteria</taxon>
        <taxon>Cellvibrionales</taxon>
        <taxon>Spongiibacteraceae</taxon>
        <taxon>BD1-7 clade</taxon>
    </lineage>
</organism>
<comment type="similarity">
    <text evidence="3">Belongs to the UbiH/COQ6 family.</text>
</comment>
<dbReference type="eggNOG" id="COG0654">
    <property type="taxonomic scope" value="Bacteria"/>
</dbReference>
<name>A0Y9S9_9GAMM</name>
<dbReference type="PRINTS" id="PR00420">
    <property type="entry name" value="RNGMNOXGNASE"/>
</dbReference>
<feature type="transmembrane region" description="Helical" evidence="9">
    <location>
        <begin position="6"/>
        <end position="27"/>
    </location>
</feature>
<dbReference type="PROSITE" id="PS01304">
    <property type="entry name" value="UBIH"/>
    <property type="match status" value="1"/>
</dbReference>
<dbReference type="Gene3D" id="3.50.50.60">
    <property type="entry name" value="FAD/NAD(P)-binding domain"/>
    <property type="match status" value="2"/>
</dbReference>
<comment type="pathway">
    <text evidence="2">Cofactor biosynthesis; ubiquinone biosynthesis.</text>
</comment>
<evidence type="ECO:0000256" key="4">
    <source>
        <dbReference type="ARBA" id="ARBA00022630"/>
    </source>
</evidence>
<keyword evidence="9" id="KW-1133">Transmembrane helix</keyword>
<dbReference type="Proteomes" id="UP000004931">
    <property type="component" value="Unassembled WGS sequence"/>
</dbReference>
<evidence type="ECO:0000256" key="3">
    <source>
        <dbReference type="ARBA" id="ARBA00005349"/>
    </source>
</evidence>
<evidence type="ECO:0000256" key="2">
    <source>
        <dbReference type="ARBA" id="ARBA00004749"/>
    </source>
</evidence>
<comment type="caution">
    <text evidence="11">The sequence shown here is derived from an EMBL/GenBank/DDBJ whole genome shotgun (WGS) entry which is preliminary data.</text>
</comment>
<keyword evidence="4" id="KW-0285">Flavoprotein</keyword>
<dbReference type="InterPro" id="IPR002938">
    <property type="entry name" value="FAD-bd"/>
</dbReference>
<dbReference type="InterPro" id="IPR036188">
    <property type="entry name" value="FAD/NAD-bd_sf"/>
</dbReference>
<protein>
    <submittedName>
        <fullName evidence="11">2-octaprenyl-3-methyl-6-methoxy-1,4-benzoquinol hydroxylase</fullName>
    </submittedName>
</protein>
<dbReference type="GO" id="GO:0006744">
    <property type="term" value="P:ubiquinone biosynthetic process"/>
    <property type="evidence" value="ECO:0007669"/>
    <property type="project" value="UniProtKB-UniPathway"/>
</dbReference>
<keyword evidence="9" id="KW-0472">Membrane</keyword>
<dbReference type="SUPFAM" id="SSF51905">
    <property type="entry name" value="FAD/NAD(P)-binding domain"/>
    <property type="match status" value="1"/>
</dbReference>
<dbReference type="GO" id="GO:0071949">
    <property type="term" value="F:FAD binding"/>
    <property type="evidence" value="ECO:0007669"/>
    <property type="project" value="InterPro"/>
</dbReference>
<reference evidence="11 12" key="1">
    <citation type="journal article" date="2010" name="J. Bacteriol.">
        <title>Genome sequence of the oligotrophic marine Gammaproteobacterium HTCC2143, isolated from the Oregon Coast.</title>
        <authorList>
            <person name="Oh H.M."/>
            <person name="Kang I."/>
            <person name="Ferriera S."/>
            <person name="Giovannoni S.J."/>
            <person name="Cho J.C."/>
        </authorList>
    </citation>
    <scope>NUCLEOTIDE SEQUENCE [LARGE SCALE GENOMIC DNA]</scope>
    <source>
        <strain evidence="11 12">HTCC2143</strain>
    </source>
</reference>
<keyword evidence="9" id="KW-0812">Transmembrane</keyword>
<accession>A0Y9S9</accession>
<dbReference type="PANTHER" id="PTHR43876:SF7">
    <property type="entry name" value="UBIQUINONE BIOSYNTHESIS MONOOXYGENASE COQ6, MITOCHONDRIAL"/>
    <property type="match status" value="1"/>
</dbReference>
<evidence type="ECO:0000256" key="5">
    <source>
        <dbReference type="ARBA" id="ARBA00022827"/>
    </source>
</evidence>
<evidence type="ECO:0000256" key="1">
    <source>
        <dbReference type="ARBA" id="ARBA00001974"/>
    </source>
</evidence>
<feature type="domain" description="FAD-binding" evidence="10">
    <location>
        <begin position="9"/>
        <end position="354"/>
    </location>
</feature>
<evidence type="ECO:0000259" key="10">
    <source>
        <dbReference type="Pfam" id="PF01494"/>
    </source>
</evidence>
<evidence type="ECO:0000313" key="12">
    <source>
        <dbReference type="Proteomes" id="UP000004931"/>
    </source>
</evidence>
<dbReference type="OrthoDB" id="9769565at2"/>
<dbReference type="FunFam" id="3.50.50.60:FF:000021">
    <property type="entry name" value="Ubiquinone biosynthesis monooxygenase COQ6"/>
    <property type="match status" value="1"/>
</dbReference>
<comment type="subunit">
    <text evidence="8">Component of the Ubi complex metabolon, which regroups five ubiquinone biosynthesis proteins (UbiE, UbiF, UbiG, UbiH and UbiI) and two accessory factors (UbiK and the lipid-binding protein UbiJ).</text>
</comment>
<dbReference type="GO" id="GO:0110142">
    <property type="term" value="C:ubiquinone biosynthesis complex"/>
    <property type="evidence" value="ECO:0007669"/>
    <property type="project" value="UniProtKB-ARBA"/>
</dbReference>
<evidence type="ECO:0000256" key="8">
    <source>
        <dbReference type="ARBA" id="ARBA00065734"/>
    </source>
</evidence>
<evidence type="ECO:0000256" key="6">
    <source>
        <dbReference type="ARBA" id="ARBA00023002"/>
    </source>
</evidence>
<dbReference type="InterPro" id="IPR018168">
    <property type="entry name" value="Ubi_Hdrlase_CS"/>
</dbReference>
<dbReference type="STRING" id="247633.GP2143_16546"/>
<sequence length="406" mass="44712">MSAQAVVYDIVIVGAGIVGSALACALAKSSFNIAIIEAQERVIDRNEQATSVDGFDVRVSAITIASQQLLKDIGAWEIIAENRLSPYRHMHVWDAEGTGSIDFDADDINQPALGHIVENKVTADALTQCMNRQTNLHRIVPAILEEIEPLQNGAYLLTLGDGRQLQTSLLVAADGANSKVRALEHIAMREWDYNHHAIVATVKTELSHGHTARQRFLPEGPLAFLPLSSAQDDTHYCSIVWSAIPSYAENLMALTDDEFTEALAAAFEYQLGSISAVSRRFSFPLRQRHVVDYIKPGLALVGDAAHTIHPLAGQGVNLGLMDIKTLSEELLRSQQRGLSPGSIAVLERYQRRRKGANLAMMAGMDGLKRLFSETTLPVRWARNSGLRWLDKSKMLKRQIMKRAMGL</sequence>
<dbReference type="PANTHER" id="PTHR43876">
    <property type="entry name" value="UBIQUINONE BIOSYNTHESIS MONOOXYGENASE COQ6, MITOCHONDRIAL"/>
    <property type="match status" value="1"/>
</dbReference>
<dbReference type="Pfam" id="PF01494">
    <property type="entry name" value="FAD_binding_3"/>
    <property type="match status" value="1"/>
</dbReference>
<evidence type="ECO:0000256" key="9">
    <source>
        <dbReference type="SAM" id="Phobius"/>
    </source>
</evidence>
<gene>
    <name evidence="11" type="ORF">GP2143_16546</name>
</gene>
<keyword evidence="7" id="KW-0503">Monooxygenase</keyword>
<dbReference type="GO" id="GO:0004497">
    <property type="term" value="F:monooxygenase activity"/>
    <property type="evidence" value="ECO:0007669"/>
    <property type="project" value="UniProtKB-KW"/>
</dbReference>
<dbReference type="UniPathway" id="UPA00232"/>
<proteinExistence type="inferred from homology"/>